<evidence type="ECO:0000313" key="2">
    <source>
        <dbReference type="Proteomes" id="UP000035491"/>
    </source>
</evidence>
<dbReference type="EMBL" id="LAOO01000001">
    <property type="protein sequence ID" value="KJW00426.1"/>
    <property type="molecule type" value="Genomic_DNA"/>
</dbReference>
<evidence type="ECO:0000313" key="1">
    <source>
        <dbReference type="EMBL" id="KJW00426.1"/>
    </source>
</evidence>
<name>A0ABR5DNX2_RICPA</name>
<dbReference type="Proteomes" id="UP000035491">
    <property type="component" value="Unassembled WGS sequence"/>
</dbReference>
<comment type="caution">
    <text evidence="1">The sequence shown here is derived from an EMBL/GenBank/DDBJ whole genome shotgun (WGS) entry which is preliminary data.</text>
</comment>
<organism evidence="1 2">
    <name type="scientific">Rickettsia parkeri str. Tate's Hell</name>
    <dbReference type="NCBI Taxonomy" id="1359189"/>
    <lineage>
        <taxon>Bacteria</taxon>
        <taxon>Pseudomonadati</taxon>
        <taxon>Pseudomonadota</taxon>
        <taxon>Alphaproteobacteria</taxon>
        <taxon>Rickettsiales</taxon>
        <taxon>Rickettsiaceae</taxon>
        <taxon>Rickettsieae</taxon>
        <taxon>Rickettsia</taxon>
        <taxon>spotted fever group</taxon>
    </lineage>
</organism>
<proteinExistence type="predicted"/>
<dbReference type="RefSeq" id="WP_014411019.1">
    <property type="nucleotide sequence ID" value="NZ_LAOO01000001.1"/>
</dbReference>
<protein>
    <submittedName>
        <fullName evidence="1">Uncharacterized protein</fullName>
    </submittedName>
</protein>
<gene>
    <name evidence="1" type="ORF">RPATATE_0404</name>
</gene>
<sequence length="155" mass="17889">MFHKYDSSLPYVSWCTNEDINDIRRTVSQGVNNIFNEVIDGFRNISDIKLATLEEVTQLKDLVANDKVKLGCTMCNNGSTDCSNKEETLKFLNLYISDPTLELYLSPHSILVIGAIFIHKILYTKTEKFWYKQLILLKKIFTKSPPIPYFTRNSP</sequence>
<reference evidence="1 2" key="1">
    <citation type="submission" date="2015-02" db="EMBL/GenBank/DDBJ databases">
        <title>Genome Sequencing of Rickettsiales.</title>
        <authorList>
            <person name="Daugherty S.C."/>
            <person name="Su Q."/>
            <person name="Abolude K."/>
            <person name="Beier-Sexton M."/>
            <person name="Carlyon J.A."/>
            <person name="Carter R."/>
            <person name="Day N.P."/>
            <person name="Dumler S.J."/>
            <person name="Dyachenko V."/>
            <person name="Godinez A."/>
            <person name="Kurtti T.J."/>
            <person name="Lichay M."/>
            <person name="Mullins K.E."/>
            <person name="Ott S."/>
            <person name="Pappas-Brown V."/>
            <person name="Paris D.H."/>
            <person name="Patel P."/>
            <person name="Richards A.L."/>
            <person name="Sadzewicz L."/>
            <person name="Sears K."/>
            <person name="Seidman D."/>
            <person name="Sengamalay N."/>
            <person name="Stenos J."/>
            <person name="Tallon L.J."/>
            <person name="Vincent G."/>
            <person name="Fraser C.M."/>
            <person name="Munderloh U."/>
            <person name="Dunning-Hotopp J.C."/>
        </authorList>
    </citation>
    <scope>NUCLEOTIDE SEQUENCE [LARGE SCALE GENOMIC DNA]</scope>
    <source>
        <strain evidence="1 2">Tate's Hell</strain>
    </source>
</reference>
<keyword evidence="2" id="KW-1185">Reference proteome</keyword>
<accession>A0ABR5DNX2</accession>